<comment type="caution">
    <text evidence="2">The sequence shown here is derived from an EMBL/GenBank/DDBJ whole genome shotgun (WGS) entry which is preliminary data.</text>
</comment>
<name>A0A7V7FYE5_9GAMM</name>
<dbReference type="Gene3D" id="3.10.450.40">
    <property type="match status" value="1"/>
</dbReference>
<dbReference type="EMBL" id="VTPY01000005">
    <property type="protein sequence ID" value="KAA0011192.1"/>
    <property type="molecule type" value="Genomic_DNA"/>
</dbReference>
<gene>
    <name evidence="2" type="ORF">F0A17_13790</name>
</gene>
<protein>
    <submittedName>
        <fullName evidence="2">Baseplate assembly protein</fullName>
    </submittedName>
</protein>
<proteinExistence type="predicted"/>
<evidence type="ECO:0000259" key="1">
    <source>
        <dbReference type="Pfam" id="PF04965"/>
    </source>
</evidence>
<reference evidence="2 3" key="1">
    <citation type="submission" date="2019-08" db="EMBL/GenBank/DDBJ databases">
        <title>Bioinformatics analysis of the strain L3 and L5.</title>
        <authorList>
            <person name="Li X."/>
        </authorList>
    </citation>
    <scope>NUCLEOTIDE SEQUENCE [LARGE SCALE GENOMIC DNA]</scope>
    <source>
        <strain evidence="2 3">L5</strain>
    </source>
</reference>
<dbReference type="Proteomes" id="UP000486760">
    <property type="component" value="Unassembled WGS sequence"/>
</dbReference>
<evidence type="ECO:0000313" key="3">
    <source>
        <dbReference type="Proteomes" id="UP000486760"/>
    </source>
</evidence>
<keyword evidence="3" id="KW-1185">Reference proteome</keyword>
<feature type="domain" description="IraD/Gp25-like" evidence="1">
    <location>
        <begin position="15"/>
        <end position="98"/>
    </location>
</feature>
<dbReference type="SUPFAM" id="SSF160719">
    <property type="entry name" value="gpW/gp25-like"/>
    <property type="match status" value="1"/>
</dbReference>
<accession>A0A7V7FYE5</accession>
<evidence type="ECO:0000313" key="2">
    <source>
        <dbReference type="EMBL" id="KAA0011192.1"/>
    </source>
</evidence>
<dbReference type="Pfam" id="PF04965">
    <property type="entry name" value="GPW_gp25"/>
    <property type="match status" value="1"/>
</dbReference>
<dbReference type="AlphaFoldDB" id="A0A7V7FYE5"/>
<sequence length="120" mass="13026">MAGMSATTGRRLDDIEHIQQSVRDILTTPIGSRAMRRDYGSLLPELIDQPLNGATALRAYSATVVALMKWEPRIRVRQITRLAPADQPGSLILDMTAQRTDTGEAIDLSVPLRQGLGGSA</sequence>
<organism evidence="2 3">
    <name type="scientific">Billgrantia pellis</name>
    <dbReference type="NCBI Taxonomy" id="2606936"/>
    <lineage>
        <taxon>Bacteria</taxon>
        <taxon>Pseudomonadati</taxon>
        <taxon>Pseudomonadota</taxon>
        <taxon>Gammaproteobacteria</taxon>
        <taxon>Oceanospirillales</taxon>
        <taxon>Halomonadaceae</taxon>
        <taxon>Billgrantia</taxon>
    </lineage>
</organism>
<dbReference type="InterPro" id="IPR007048">
    <property type="entry name" value="IraD/Gp25-like"/>
</dbReference>